<evidence type="ECO:0000256" key="1">
    <source>
        <dbReference type="ARBA" id="ARBA00023125"/>
    </source>
</evidence>
<dbReference type="Gene3D" id="1.10.260.40">
    <property type="entry name" value="lambda repressor-like DNA-binding domains"/>
    <property type="match status" value="1"/>
</dbReference>
<evidence type="ECO:0000256" key="2">
    <source>
        <dbReference type="SAM" id="MobiDB-lite"/>
    </source>
</evidence>
<gene>
    <name evidence="4" type="ORF">COV04_04515</name>
</gene>
<dbReference type="PANTHER" id="PTHR46558:SF3">
    <property type="entry name" value="TRANSCRIPTIONAL REGULATOR"/>
    <property type="match status" value="1"/>
</dbReference>
<name>A0A2M8LDJ6_9BACT</name>
<dbReference type="Proteomes" id="UP000231152">
    <property type="component" value="Unassembled WGS sequence"/>
</dbReference>
<dbReference type="InterPro" id="IPR010982">
    <property type="entry name" value="Lambda_DNA-bd_dom_sf"/>
</dbReference>
<dbReference type="PROSITE" id="PS50943">
    <property type="entry name" value="HTH_CROC1"/>
    <property type="match status" value="1"/>
</dbReference>
<dbReference type="PANTHER" id="PTHR46558">
    <property type="entry name" value="TRACRIPTIONAL REGULATORY PROTEIN-RELATED-RELATED"/>
    <property type="match status" value="1"/>
</dbReference>
<sequence>MQKQKHPLSKNLKRLRKKKGLSQDRLAKLADVANNTIIKIEQGENINPRLDTLTKITKVLEANIDGLLKDN</sequence>
<accession>A0A2M8LDJ6</accession>
<proteinExistence type="predicted"/>
<feature type="domain" description="HTH cro/C1-type" evidence="3">
    <location>
        <begin position="12"/>
        <end position="67"/>
    </location>
</feature>
<dbReference type="AlphaFoldDB" id="A0A2M8LDJ6"/>
<dbReference type="SUPFAM" id="SSF47413">
    <property type="entry name" value="lambda repressor-like DNA-binding domains"/>
    <property type="match status" value="1"/>
</dbReference>
<keyword evidence="1 4" id="KW-0238">DNA-binding</keyword>
<organism evidence="4 5">
    <name type="scientific">Candidatus Uhrbacteria bacterium CG10_big_fil_rev_8_21_14_0_10_48_11</name>
    <dbReference type="NCBI Taxonomy" id="1975037"/>
    <lineage>
        <taxon>Bacteria</taxon>
        <taxon>Candidatus Uhriibacteriota</taxon>
    </lineage>
</organism>
<dbReference type="EMBL" id="PFET01000014">
    <property type="protein sequence ID" value="PJE75538.1"/>
    <property type="molecule type" value="Genomic_DNA"/>
</dbReference>
<dbReference type="InterPro" id="IPR001387">
    <property type="entry name" value="Cro/C1-type_HTH"/>
</dbReference>
<dbReference type="SMART" id="SM00530">
    <property type="entry name" value="HTH_XRE"/>
    <property type="match status" value="1"/>
</dbReference>
<protein>
    <submittedName>
        <fullName evidence="4">DNA-binding protein</fullName>
    </submittedName>
</protein>
<reference evidence="4 5" key="1">
    <citation type="submission" date="2017-09" db="EMBL/GenBank/DDBJ databases">
        <title>Depth-based differentiation of microbial function through sediment-hosted aquifers and enrichment of novel symbionts in the deep terrestrial subsurface.</title>
        <authorList>
            <person name="Probst A.J."/>
            <person name="Ladd B."/>
            <person name="Jarett J.K."/>
            <person name="Geller-Mcgrath D.E."/>
            <person name="Sieber C.M."/>
            <person name="Emerson J.B."/>
            <person name="Anantharaman K."/>
            <person name="Thomas B.C."/>
            <person name="Malmstrom R."/>
            <person name="Stieglmeier M."/>
            <person name="Klingl A."/>
            <person name="Woyke T."/>
            <person name="Ryan C.M."/>
            <person name="Banfield J.F."/>
        </authorList>
    </citation>
    <scope>NUCLEOTIDE SEQUENCE [LARGE SCALE GENOMIC DNA]</scope>
    <source>
        <strain evidence="4">CG10_big_fil_rev_8_21_14_0_10_48_11</strain>
    </source>
</reference>
<comment type="caution">
    <text evidence="4">The sequence shown here is derived from an EMBL/GenBank/DDBJ whole genome shotgun (WGS) entry which is preliminary data.</text>
</comment>
<dbReference type="GO" id="GO:0003677">
    <property type="term" value="F:DNA binding"/>
    <property type="evidence" value="ECO:0007669"/>
    <property type="project" value="UniProtKB-KW"/>
</dbReference>
<evidence type="ECO:0000259" key="3">
    <source>
        <dbReference type="PROSITE" id="PS50943"/>
    </source>
</evidence>
<dbReference type="CDD" id="cd00093">
    <property type="entry name" value="HTH_XRE"/>
    <property type="match status" value="1"/>
</dbReference>
<feature type="region of interest" description="Disordered" evidence="2">
    <location>
        <begin position="1"/>
        <end position="20"/>
    </location>
</feature>
<dbReference type="Pfam" id="PF01381">
    <property type="entry name" value="HTH_3"/>
    <property type="match status" value="1"/>
</dbReference>
<evidence type="ECO:0000313" key="4">
    <source>
        <dbReference type="EMBL" id="PJE75538.1"/>
    </source>
</evidence>
<evidence type="ECO:0000313" key="5">
    <source>
        <dbReference type="Proteomes" id="UP000231152"/>
    </source>
</evidence>